<keyword evidence="11" id="KW-1185">Reference proteome</keyword>
<dbReference type="InterPro" id="IPR016470">
    <property type="entry name" value="Phycobilisome"/>
</dbReference>
<evidence type="ECO:0000256" key="2">
    <source>
        <dbReference type="ARBA" id="ARBA00022531"/>
    </source>
</evidence>
<dbReference type="InterPro" id="IPR008213">
    <property type="entry name" value="CpcD-like_dom"/>
</dbReference>
<dbReference type="PROSITE" id="PS51441">
    <property type="entry name" value="CPCD_LIKE"/>
    <property type="match status" value="1"/>
</dbReference>
<dbReference type="GO" id="GO:0030089">
    <property type="term" value="C:phycobilisome"/>
    <property type="evidence" value="ECO:0007669"/>
    <property type="project" value="UniProtKB-UniRule"/>
</dbReference>
<keyword evidence="3" id="KW-0042">Antenna complex</keyword>
<dbReference type="Proteomes" id="UP000182631">
    <property type="component" value="Unassembled WGS sequence"/>
</dbReference>
<dbReference type="EMBL" id="FITM01000005">
    <property type="protein sequence ID" value="SAY38245.1"/>
    <property type="molecule type" value="Genomic_DNA"/>
</dbReference>
<keyword evidence="4 7" id="KW-0605">Phycobilisome</keyword>
<evidence type="ECO:0000256" key="3">
    <source>
        <dbReference type="ARBA" id="ARBA00022549"/>
    </source>
</evidence>
<keyword evidence="5" id="KW-0793">Thylakoid</keyword>
<evidence type="ECO:0000259" key="8">
    <source>
        <dbReference type="PROSITE" id="PS51441"/>
    </source>
</evidence>
<name>A0A171DEC1_9SYNE</name>
<evidence type="ECO:0000256" key="1">
    <source>
        <dbReference type="ARBA" id="ARBA00004445"/>
    </source>
</evidence>
<evidence type="ECO:0000256" key="4">
    <source>
        <dbReference type="ARBA" id="ARBA00022738"/>
    </source>
</evidence>
<organism evidence="10 11">
    <name type="scientific">Candidatus Synechococcus spongiarum</name>
    <dbReference type="NCBI Taxonomy" id="431041"/>
    <lineage>
        <taxon>Bacteria</taxon>
        <taxon>Bacillati</taxon>
        <taxon>Cyanobacteriota</taxon>
        <taxon>Cyanophyceae</taxon>
        <taxon>Synechococcales</taxon>
        <taxon>Synechococcaceae</taxon>
        <taxon>Synechococcus</taxon>
    </lineage>
</organism>
<proteinExistence type="inferred from homology"/>
<reference evidence="11" key="1">
    <citation type="submission" date="2016-02" db="EMBL/GenBank/DDBJ databases">
        <authorList>
            <person name="liu f."/>
        </authorList>
    </citation>
    <scope>NUCLEOTIDE SEQUENCE [LARGE SCALE GENOMIC DNA]</scope>
</reference>
<feature type="domain" description="CpcD-like" evidence="8">
    <location>
        <begin position="216"/>
        <end position="268"/>
    </location>
</feature>
<evidence type="ECO:0000313" key="10">
    <source>
        <dbReference type="EMBL" id="SAY38245.1"/>
    </source>
</evidence>
<dbReference type="PROSITE" id="PS51445">
    <property type="entry name" value="PBS_LINKER"/>
    <property type="match status" value="1"/>
</dbReference>
<keyword evidence="6" id="KW-0472">Membrane</keyword>
<evidence type="ECO:0000259" key="9">
    <source>
        <dbReference type="PROSITE" id="PS51445"/>
    </source>
</evidence>
<feature type="domain" description="PBS-linker" evidence="9">
    <location>
        <begin position="7"/>
        <end position="186"/>
    </location>
</feature>
<dbReference type="GO" id="GO:0031676">
    <property type="term" value="C:plasma membrane-derived thylakoid membrane"/>
    <property type="evidence" value="ECO:0007669"/>
    <property type="project" value="UniProtKB-SubCell"/>
</dbReference>
<dbReference type="AlphaFoldDB" id="A0A171DEC1"/>
<dbReference type="InterPro" id="IPR038255">
    <property type="entry name" value="PBS_linker_sf"/>
</dbReference>
<comment type="subcellular location">
    <subcellularLocation>
        <location evidence="1">Cellular thylakoid membrane</location>
        <topology evidence="1">Peripheral membrane protein</topology>
        <orientation evidence="1">Cytoplasmic side</orientation>
    </subcellularLocation>
</comment>
<comment type="similarity">
    <text evidence="7">Belongs to the phycobilisome linker protein family.</text>
</comment>
<dbReference type="OrthoDB" id="538899at2"/>
<dbReference type="PANTHER" id="PTHR34011:SF6">
    <property type="entry name" value="PHYCOBILIPROTEIN APCE"/>
    <property type="match status" value="1"/>
</dbReference>
<dbReference type="InterPro" id="IPR001297">
    <property type="entry name" value="PBS_linker_dom"/>
</dbReference>
<accession>A0A171DEC1</accession>
<dbReference type="GO" id="GO:0015979">
    <property type="term" value="P:photosynthesis"/>
    <property type="evidence" value="ECO:0007669"/>
    <property type="project" value="UniProtKB-KW"/>
</dbReference>
<evidence type="ECO:0000256" key="7">
    <source>
        <dbReference type="PROSITE-ProRule" id="PRU00775"/>
    </source>
</evidence>
<dbReference type="PANTHER" id="PTHR34011">
    <property type="entry name" value="PHYCOBILISOME 32.1 KDA LINKER POLYPEPTIDE, PHYCOCYANIN-ASSOCIATED, ROD 2-RELATED"/>
    <property type="match status" value="1"/>
</dbReference>
<keyword evidence="2" id="KW-0602">Photosynthesis</keyword>
<protein>
    <submittedName>
        <fullName evidence="10">Phycobilisome rod linker polypeptide,phycocyanin-associated</fullName>
    </submittedName>
</protein>
<evidence type="ECO:0000256" key="6">
    <source>
        <dbReference type="ARBA" id="ARBA00023136"/>
    </source>
</evidence>
<evidence type="ECO:0000256" key="5">
    <source>
        <dbReference type="ARBA" id="ARBA00023078"/>
    </source>
</evidence>
<gene>
    <name evidence="10" type="ORF">FLM9_45</name>
</gene>
<evidence type="ECO:0000313" key="11">
    <source>
        <dbReference type="Proteomes" id="UP000182631"/>
    </source>
</evidence>
<dbReference type="PIRSF" id="PIRSF005898">
    <property type="entry name" value="Phycobilisome_CpeC/CpcI"/>
    <property type="match status" value="1"/>
</dbReference>
<dbReference type="Gene3D" id="1.10.3130.20">
    <property type="entry name" value="Phycobilisome linker domain"/>
    <property type="match status" value="1"/>
</dbReference>
<sequence>MAPAGCNLSIPLTPPIIMPLWLADELNTELFKSPSDTELQDVFTATYRQVLGNAHINSFERCEKAESQLRNGSITVREFVIAVGLSETYRNLFFTNNSPYRFIELNFKHFLGRSPRNQEEIAEHVLIYNTHGYDAEILSYIDSEEYSSAFGENNVPSPRVDSSQFQDNRDYLLTLNLNRGRASSDRMPAMAQVRQLAAKLPAKANPPRVTNNQYDNRITRYEVNYDLSGNSATNRCAAQSVQVQFANLSRQLQSIQRRGGRIRTIRVTS</sequence>
<dbReference type="Pfam" id="PF00427">
    <property type="entry name" value="PBS_linker_poly"/>
    <property type="match status" value="1"/>
</dbReference>